<dbReference type="Pfam" id="PF03357">
    <property type="entry name" value="Snf7"/>
    <property type="match status" value="1"/>
</dbReference>
<dbReference type="GO" id="GO:0009001">
    <property type="term" value="F:serine O-acetyltransferase activity"/>
    <property type="evidence" value="ECO:0007669"/>
    <property type="project" value="TreeGrafter"/>
</dbReference>
<dbReference type="GO" id="GO:0009092">
    <property type="term" value="P:homoserine metabolic process"/>
    <property type="evidence" value="ECO:0007669"/>
    <property type="project" value="TreeGrafter"/>
</dbReference>
<dbReference type="GO" id="GO:0004414">
    <property type="term" value="F:homoserine O-acetyltransferase activity"/>
    <property type="evidence" value="ECO:0007669"/>
    <property type="project" value="TreeGrafter"/>
</dbReference>
<evidence type="ECO:0000313" key="6">
    <source>
        <dbReference type="Proteomes" id="UP000541558"/>
    </source>
</evidence>
<feature type="compositionally biased region" description="Pro residues" evidence="3">
    <location>
        <begin position="419"/>
        <end position="428"/>
    </location>
</feature>
<feature type="compositionally biased region" description="Low complexity" evidence="3">
    <location>
        <begin position="30"/>
        <end position="39"/>
    </location>
</feature>
<gene>
    <name evidence="5" type="ORF">D9611_002574</name>
</gene>
<evidence type="ECO:0000259" key="4">
    <source>
        <dbReference type="Pfam" id="PF00561"/>
    </source>
</evidence>
<evidence type="ECO:0000256" key="2">
    <source>
        <dbReference type="SAM" id="Coils"/>
    </source>
</evidence>
<dbReference type="GO" id="GO:0006535">
    <property type="term" value="P:cysteine biosynthetic process from serine"/>
    <property type="evidence" value="ECO:0007669"/>
    <property type="project" value="TreeGrafter"/>
</dbReference>
<evidence type="ECO:0000313" key="5">
    <source>
        <dbReference type="EMBL" id="KAF5333274.1"/>
    </source>
</evidence>
<keyword evidence="2" id="KW-0175">Coiled coil</keyword>
<dbReference type="PANTHER" id="PTHR32268">
    <property type="entry name" value="HOMOSERINE O-ACETYLTRANSFERASE"/>
    <property type="match status" value="1"/>
</dbReference>
<feature type="region of interest" description="Disordered" evidence="3">
    <location>
        <begin position="721"/>
        <end position="761"/>
    </location>
</feature>
<dbReference type="Pfam" id="PF00561">
    <property type="entry name" value="Abhydrolase_1"/>
    <property type="match status" value="1"/>
</dbReference>
<reference evidence="5 6" key="1">
    <citation type="journal article" date="2020" name="ISME J.">
        <title>Uncovering the hidden diversity of litter-decomposition mechanisms in mushroom-forming fungi.</title>
        <authorList>
            <person name="Floudas D."/>
            <person name="Bentzer J."/>
            <person name="Ahren D."/>
            <person name="Johansson T."/>
            <person name="Persson P."/>
            <person name="Tunlid A."/>
        </authorList>
    </citation>
    <scope>NUCLEOTIDE SEQUENCE [LARGE SCALE GENOMIC DNA]</scope>
    <source>
        <strain evidence="5 6">CBS 175.51</strain>
    </source>
</reference>
<dbReference type="Proteomes" id="UP000541558">
    <property type="component" value="Unassembled WGS sequence"/>
</dbReference>
<dbReference type="HAMAP" id="MF_00296">
    <property type="entry name" value="MetX_acyltransf"/>
    <property type="match status" value="1"/>
</dbReference>
<comment type="caution">
    <text evidence="5">The sequence shown here is derived from an EMBL/GenBank/DDBJ whole genome shotgun (WGS) entry which is preliminary data.</text>
</comment>
<dbReference type="GO" id="GO:0007034">
    <property type="term" value="P:vacuolar transport"/>
    <property type="evidence" value="ECO:0007669"/>
    <property type="project" value="InterPro"/>
</dbReference>
<dbReference type="NCBIfam" id="NF001209">
    <property type="entry name" value="PRK00175.1"/>
    <property type="match status" value="1"/>
</dbReference>
<dbReference type="PANTHER" id="PTHR32268:SF16">
    <property type="entry name" value="SERINE O-SUCCINYLTRANSFERASE"/>
    <property type="match status" value="1"/>
</dbReference>
<dbReference type="GO" id="GO:0005739">
    <property type="term" value="C:mitochondrion"/>
    <property type="evidence" value="ECO:0007669"/>
    <property type="project" value="TreeGrafter"/>
</dbReference>
<proteinExistence type="inferred from homology"/>
<dbReference type="AlphaFoldDB" id="A0A8H5C192"/>
<sequence length="761" mass="83948">MPLPTVSRALLRARPASTLRRIAQATVTSSAPTSAAACAQPNRDVQSPLGQPHFPCVEAHKARESRLSASKRVQEDEPGTGPEPSYARPNPTTYQVYTHSEPFPLIYYPKPLPGFDIAYETWGTLSPQKDNVILLHTGLSASSHAASTPLNSAPGWWEKFIGPGKPLDTDKYFIICTNVIGGCYGSTGPSSIEPETGKPWATRFPIVSIFDMVKAQFHLLDHLGIKKLYASVGCSMGAMQSLAAGWLFPARVGKIVSISGTARSSPSAVAMRFAQRSVLMADPNWNNGFYYDGVPPHTGMKLARQIATITYRSGPEWDLRFGRQLRAAPETDASSEHGIRTPALCPDFLIETYLDHQGEQFCLKYDANSLLYVSKAMDLFDMTSPALQALKLQPQTIQPDLDTHPDQVLPHKTSHSKSHPPPVNPPPHLNDLAEGMKPLAHIPTLVLGVQSDILFTVEQQREVADALRMAGNEKVSYYELGGVWGHDTFLLGRVPEDDDLRLVEVSAHASDGMIRYSSDCGTGTQVTTFVLFLFLHRPTPHTHPLNMNRFFGSSSSKTPKPSLQDAINSTDARSASIEVKIRKLDAELARYKDQMSKLRNGPGKDAIQQRALRTLKQKRMYEAQVAQLTQQTFNMESTAMATDNLRNTMATLDAMTTANKEIKKQYGKIDIDKIENMHYDMEELLEQANEIQETLGRSYAIPDELDEADLEAELEALALEPEEEGPSYLSDLNAVPDFVDEPPVELGEQAPERPEAIKTTG</sequence>
<dbReference type="InterPro" id="IPR029058">
    <property type="entry name" value="AB_hydrolase_fold"/>
</dbReference>
<protein>
    <recommendedName>
        <fullName evidence="4">AB hydrolase-1 domain-containing protein</fullName>
    </recommendedName>
</protein>
<comment type="similarity">
    <text evidence="1">Belongs to the AB hydrolase superfamily. MetX family.</text>
</comment>
<dbReference type="InterPro" id="IPR000073">
    <property type="entry name" value="AB_hydrolase_1"/>
</dbReference>
<feature type="region of interest" description="Disordered" evidence="3">
    <location>
        <begin position="30"/>
        <end position="92"/>
    </location>
</feature>
<dbReference type="Gene3D" id="6.10.250.1710">
    <property type="match status" value="1"/>
</dbReference>
<dbReference type="GO" id="GO:0009086">
    <property type="term" value="P:methionine biosynthetic process"/>
    <property type="evidence" value="ECO:0007669"/>
    <property type="project" value="TreeGrafter"/>
</dbReference>
<evidence type="ECO:0000256" key="1">
    <source>
        <dbReference type="ARBA" id="ARBA00006886"/>
    </source>
</evidence>
<feature type="region of interest" description="Disordered" evidence="3">
    <location>
        <begin position="398"/>
        <end position="433"/>
    </location>
</feature>
<dbReference type="NCBIfam" id="TIGR01392">
    <property type="entry name" value="homoserO_Ac_trn"/>
    <property type="match status" value="1"/>
</dbReference>
<keyword evidence="6" id="KW-1185">Reference proteome</keyword>
<feature type="domain" description="AB hydrolase-1" evidence="4">
    <location>
        <begin position="132"/>
        <end position="457"/>
    </location>
</feature>
<feature type="coiled-coil region" evidence="2">
    <location>
        <begin position="574"/>
        <end position="601"/>
    </location>
</feature>
<dbReference type="Gene3D" id="3.40.50.1820">
    <property type="entry name" value="alpha/beta hydrolase"/>
    <property type="match status" value="1"/>
</dbReference>
<accession>A0A8H5C192</accession>
<name>A0A8H5C192_9AGAR</name>
<dbReference type="EMBL" id="JAACJK010000109">
    <property type="protein sequence ID" value="KAF5333274.1"/>
    <property type="molecule type" value="Genomic_DNA"/>
</dbReference>
<dbReference type="SUPFAM" id="SSF53474">
    <property type="entry name" value="alpha/beta-Hydrolases"/>
    <property type="match status" value="1"/>
</dbReference>
<organism evidence="5 6">
    <name type="scientific">Ephemerocybe angulata</name>
    <dbReference type="NCBI Taxonomy" id="980116"/>
    <lineage>
        <taxon>Eukaryota</taxon>
        <taxon>Fungi</taxon>
        <taxon>Dikarya</taxon>
        <taxon>Basidiomycota</taxon>
        <taxon>Agaricomycotina</taxon>
        <taxon>Agaricomycetes</taxon>
        <taxon>Agaricomycetidae</taxon>
        <taxon>Agaricales</taxon>
        <taxon>Agaricineae</taxon>
        <taxon>Psathyrellaceae</taxon>
        <taxon>Ephemerocybe</taxon>
    </lineage>
</organism>
<dbReference type="InterPro" id="IPR008220">
    <property type="entry name" value="HAT_MetX-like"/>
</dbReference>
<dbReference type="InterPro" id="IPR005024">
    <property type="entry name" value="Snf7_fam"/>
</dbReference>
<evidence type="ECO:0000256" key="3">
    <source>
        <dbReference type="SAM" id="MobiDB-lite"/>
    </source>
</evidence>
<dbReference type="OrthoDB" id="444135at2759"/>
<feature type="compositionally biased region" description="Basic and acidic residues" evidence="3">
    <location>
        <begin position="750"/>
        <end position="761"/>
    </location>
</feature>